<name>A0AAW1CZS9_9HEMI</name>
<sequence length="143" mass="16298">MPNTMMANNERTKSGVGNPSFEMSVPTALYQVNPPGQFDFKVPNDLPRWLRRFERFRIASGLQSKTEEQQVNMLVYCMGEEGVADTKLSECLQLDDSFTLIKAIFKARQAENLQKQQPLIRDSTEIEAIGGAISKDVKYSRYR</sequence>
<dbReference type="EMBL" id="JAPXFL010000007">
    <property type="protein sequence ID" value="KAK9504199.1"/>
    <property type="molecule type" value="Genomic_DNA"/>
</dbReference>
<keyword evidence="2" id="KW-1185">Reference proteome</keyword>
<evidence type="ECO:0000313" key="2">
    <source>
        <dbReference type="Proteomes" id="UP001461498"/>
    </source>
</evidence>
<proteinExistence type="predicted"/>
<organism evidence="1 2">
    <name type="scientific">Rhynocoris fuscipes</name>
    <dbReference type="NCBI Taxonomy" id="488301"/>
    <lineage>
        <taxon>Eukaryota</taxon>
        <taxon>Metazoa</taxon>
        <taxon>Ecdysozoa</taxon>
        <taxon>Arthropoda</taxon>
        <taxon>Hexapoda</taxon>
        <taxon>Insecta</taxon>
        <taxon>Pterygota</taxon>
        <taxon>Neoptera</taxon>
        <taxon>Paraneoptera</taxon>
        <taxon>Hemiptera</taxon>
        <taxon>Heteroptera</taxon>
        <taxon>Panheteroptera</taxon>
        <taxon>Cimicomorpha</taxon>
        <taxon>Reduviidae</taxon>
        <taxon>Harpactorinae</taxon>
        <taxon>Harpactorini</taxon>
        <taxon>Rhynocoris</taxon>
    </lineage>
</organism>
<reference evidence="1 2" key="1">
    <citation type="submission" date="2022-12" db="EMBL/GenBank/DDBJ databases">
        <title>Chromosome-level genome assembly of true bugs.</title>
        <authorList>
            <person name="Ma L."/>
            <person name="Li H."/>
        </authorList>
    </citation>
    <scope>NUCLEOTIDE SEQUENCE [LARGE SCALE GENOMIC DNA]</scope>
    <source>
        <strain evidence="1">Lab_2022b</strain>
    </source>
</reference>
<gene>
    <name evidence="1" type="ORF">O3M35_010584</name>
</gene>
<dbReference type="AlphaFoldDB" id="A0AAW1CZS9"/>
<dbReference type="Proteomes" id="UP001461498">
    <property type="component" value="Unassembled WGS sequence"/>
</dbReference>
<evidence type="ECO:0008006" key="3">
    <source>
        <dbReference type="Google" id="ProtNLM"/>
    </source>
</evidence>
<accession>A0AAW1CZS9</accession>
<evidence type="ECO:0000313" key="1">
    <source>
        <dbReference type="EMBL" id="KAK9504199.1"/>
    </source>
</evidence>
<protein>
    <recommendedName>
        <fullName evidence="3">Gag protein</fullName>
    </recommendedName>
</protein>
<comment type="caution">
    <text evidence="1">The sequence shown here is derived from an EMBL/GenBank/DDBJ whole genome shotgun (WGS) entry which is preliminary data.</text>
</comment>